<evidence type="ECO:0000313" key="4">
    <source>
        <dbReference type="Proteomes" id="UP000652760"/>
    </source>
</evidence>
<feature type="domain" description="Metallo-beta-lactamase" evidence="2">
    <location>
        <begin position="54"/>
        <end position="241"/>
    </location>
</feature>
<dbReference type="PROSITE" id="PS51318">
    <property type="entry name" value="TAT"/>
    <property type="match status" value="1"/>
</dbReference>
<dbReference type="InterPro" id="IPR001279">
    <property type="entry name" value="Metallo-B-lactamas"/>
</dbReference>
<dbReference type="InterPro" id="IPR050855">
    <property type="entry name" value="NDM-1-like"/>
</dbReference>
<dbReference type="CDD" id="cd07739">
    <property type="entry name" value="metallo-hydrolase-like_MBL-fold"/>
    <property type="match status" value="1"/>
</dbReference>
<sequence length="307" mass="31796">MLTRRDLLATAAHALTLAGTATLLAPAGSLAATPASSAAPLSWRAFPAGEAGFFRAPVLLSGRREAILIDGGFTLADGKALAEEIKATGKTLTTIYVSQSDPDYYFGLGPVKAAFPKARVIAASATVAAIKGNVEKKLAVWGPKLKENGPQTLAEVVMPQPFDGAALTLDGQTIEIVEAQGLPNRRHLWVPSLQAVFGGVLVFSGLHVWTADTPTAEARAAWVKALDAMAIRNPAVVVAGHAAPGATPDAGAIAHTKAYLLAFEEELAKAKTGAELIAAMKRRYPDAGMGIALDIGAKVATGEMKWG</sequence>
<keyword evidence="4" id="KW-1185">Reference proteome</keyword>
<dbReference type="SUPFAM" id="SSF56281">
    <property type="entry name" value="Metallo-hydrolase/oxidoreductase"/>
    <property type="match status" value="1"/>
</dbReference>
<dbReference type="PANTHER" id="PTHR42951">
    <property type="entry name" value="METALLO-BETA-LACTAMASE DOMAIN-CONTAINING"/>
    <property type="match status" value="1"/>
</dbReference>
<dbReference type="EMBL" id="JAENHM010000091">
    <property type="protein sequence ID" value="MBK1842813.1"/>
    <property type="molecule type" value="Genomic_DNA"/>
</dbReference>
<feature type="signal peptide" evidence="1">
    <location>
        <begin position="1"/>
        <end position="31"/>
    </location>
</feature>
<dbReference type="InterPro" id="IPR036866">
    <property type="entry name" value="RibonucZ/Hydroxyglut_hydro"/>
</dbReference>
<dbReference type="Pfam" id="PF00753">
    <property type="entry name" value="Lactamase_B"/>
    <property type="match status" value="1"/>
</dbReference>
<dbReference type="InterPro" id="IPR006311">
    <property type="entry name" value="TAT_signal"/>
</dbReference>
<accession>A0ABS1FHA4</accession>
<gene>
    <name evidence="3" type="ORF">JHL17_36015</name>
</gene>
<protein>
    <submittedName>
        <fullName evidence="3">MBL fold metallo-hydrolase</fullName>
    </submittedName>
</protein>
<dbReference type="Gene3D" id="3.60.15.10">
    <property type="entry name" value="Ribonuclease Z/Hydroxyacylglutathione hydrolase-like"/>
    <property type="match status" value="1"/>
</dbReference>
<keyword evidence="1" id="KW-0732">Signal</keyword>
<evidence type="ECO:0000313" key="3">
    <source>
        <dbReference type="EMBL" id="MBK1842813.1"/>
    </source>
</evidence>
<evidence type="ECO:0000256" key="1">
    <source>
        <dbReference type="SAM" id="SignalP"/>
    </source>
</evidence>
<comment type="caution">
    <text evidence="3">The sequence shown here is derived from an EMBL/GenBank/DDBJ whole genome shotgun (WGS) entry which is preliminary data.</text>
</comment>
<proteinExistence type="predicted"/>
<dbReference type="PANTHER" id="PTHR42951:SF14">
    <property type="entry name" value="METALLO-BETA-LACTAMASE SUPERFAMILY PROTEIN"/>
    <property type="match status" value="1"/>
</dbReference>
<evidence type="ECO:0000259" key="2">
    <source>
        <dbReference type="SMART" id="SM00849"/>
    </source>
</evidence>
<dbReference type="SMART" id="SM00849">
    <property type="entry name" value="Lactamase_B"/>
    <property type="match status" value="1"/>
</dbReference>
<feature type="chain" id="PRO_5047367558" evidence="1">
    <location>
        <begin position="32"/>
        <end position="307"/>
    </location>
</feature>
<name>A0ABS1FHA4_9PROT</name>
<organism evidence="3 4">
    <name type="scientific">Azospirillum endophyticum</name>
    <dbReference type="NCBI Taxonomy" id="2800326"/>
    <lineage>
        <taxon>Bacteria</taxon>
        <taxon>Pseudomonadati</taxon>
        <taxon>Pseudomonadota</taxon>
        <taxon>Alphaproteobacteria</taxon>
        <taxon>Rhodospirillales</taxon>
        <taxon>Azospirillaceae</taxon>
        <taxon>Azospirillum</taxon>
    </lineage>
</organism>
<dbReference type="Proteomes" id="UP000652760">
    <property type="component" value="Unassembled WGS sequence"/>
</dbReference>
<reference evidence="4" key="1">
    <citation type="submission" date="2021-01" db="EMBL/GenBank/DDBJ databases">
        <title>Genome public.</title>
        <authorList>
            <person name="Liu C."/>
            <person name="Sun Q."/>
        </authorList>
    </citation>
    <scope>NUCLEOTIDE SEQUENCE [LARGE SCALE GENOMIC DNA]</scope>
    <source>
        <strain evidence="4">YIM B02556</strain>
    </source>
</reference>
<dbReference type="RefSeq" id="WP_200199471.1">
    <property type="nucleotide sequence ID" value="NZ_JAENHM010000091.1"/>
</dbReference>